<keyword evidence="1" id="KW-0732">Signal</keyword>
<proteinExistence type="predicted"/>
<feature type="signal peptide" evidence="1">
    <location>
        <begin position="1"/>
        <end position="25"/>
    </location>
</feature>
<evidence type="ECO:0008006" key="4">
    <source>
        <dbReference type="Google" id="ProtNLM"/>
    </source>
</evidence>
<name>A0ABQ6AUB1_9BRAD</name>
<accession>A0ABQ6AUB1</accession>
<dbReference type="InterPro" id="IPR029058">
    <property type="entry name" value="AB_hydrolase_fold"/>
</dbReference>
<evidence type="ECO:0000256" key="1">
    <source>
        <dbReference type="SAM" id="SignalP"/>
    </source>
</evidence>
<evidence type="ECO:0000313" key="3">
    <source>
        <dbReference type="Proteomes" id="UP001156905"/>
    </source>
</evidence>
<dbReference type="EMBL" id="BSOW01000003">
    <property type="protein sequence ID" value="GLR84205.1"/>
    <property type="molecule type" value="Genomic_DNA"/>
</dbReference>
<dbReference type="SUPFAM" id="SSF53474">
    <property type="entry name" value="alpha/beta-Hydrolases"/>
    <property type="match status" value="1"/>
</dbReference>
<organism evidence="2 3">
    <name type="scientific">Bradyrhizobium iriomotense</name>
    <dbReference type="NCBI Taxonomy" id="441950"/>
    <lineage>
        <taxon>Bacteria</taxon>
        <taxon>Pseudomonadati</taxon>
        <taxon>Pseudomonadota</taxon>
        <taxon>Alphaproteobacteria</taxon>
        <taxon>Hyphomicrobiales</taxon>
        <taxon>Nitrobacteraceae</taxon>
        <taxon>Bradyrhizobium</taxon>
    </lineage>
</organism>
<reference evidence="3" key="1">
    <citation type="journal article" date="2019" name="Int. J. Syst. Evol. Microbiol.">
        <title>The Global Catalogue of Microorganisms (GCM) 10K type strain sequencing project: providing services to taxonomists for standard genome sequencing and annotation.</title>
        <authorList>
            <consortium name="The Broad Institute Genomics Platform"/>
            <consortium name="The Broad Institute Genome Sequencing Center for Infectious Disease"/>
            <person name="Wu L."/>
            <person name="Ma J."/>
        </authorList>
    </citation>
    <scope>NUCLEOTIDE SEQUENCE [LARGE SCALE GENOMIC DNA]</scope>
    <source>
        <strain evidence="3">NBRC 102520</strain>
    </source>
</reference>
<comment type="caution">
    <text evidence="2">The sequence shown here is derived from an EMBL/GenBank/DDBJ whole genome shotgun (WGS) entry which is preliminary data.</text>
</comment>
<protein>
    <recommendedName>
        <fullName evidence="4">Alpha/beta hydrolase</fullName>
    </recommendedName>
</protein>
<dbReference type="Gene3D" id="3.40.50.1820">
    <property type="entry name" value="alpha/beta hydrolase"/>
    <property type="match status" value="1"/>
</dbReference>
<feature type="chain" id="PRO_5047206929" description="Alpha/beta hydrolase" evidence="1">
    <location>
        <begin position="26"/>
        <end position="324"/>
    </location>
</feature>
<evidence type="ECO:0000313" key="2">
    <source>
        <dbReference type="EMBL" id="GLR84205.1"/>
    </source>
</evidence>
<sequence length="324" mass="35788">MRTAKAILSLISTAICLIAPRAILAQSRPDDEMFDPLKVINGMQITRSACEEMEQRQTAVWVRVDGRGYCLRYYAVGMTLDGPNPLVAAWMSGDVMGGPKSVAHQQGLGVASMIEQSRTLSNRYAVPYIFLARPGTYGSSGKHYDVRHTPLEARLVEAQIDALKARYHVDRWGLGGHSGGGTLAAELLARRSDIQCAILSSPAAAYRARLEARGWVHRLKAEVYFDPYDSIGQIAKQPERRIFLIADPRDTNIPFSTQELYFDGLKRQGLNAWLVPLTKAPKPKYHSLVDFGETATGMCASGATTDSILKKLHDMPQQPDRISN</sequence>
<keyword evidence="3" id="KW-1185">Reference proteome</keyword>
<gene>
    <name evidence="2" type="ORF">GCM10007857_09150</name>
</gene>
<dbReference type="Proteomes" id="UP001156905">
    <property type="component" value="Unassembled WGS sequence"/>
</dbReference>